<proteinExistence type="predicted"/>
<name>A0A1M6UJ21_9FIRM</name>
<protein>
    <submittedName>
        <fullName evidence="1">Uncharacterized protein</fullName>
    </submittedName>
</protein>
<gene>
    <name evidence="1" type="ORF">SAMN02745123_02796</name>
</gene>
<evidence type="ECO:0000313" key="1">
    <source>
        <dbReference type="EMBL" id="SHK69169.1"/>
    </source>
</evidence>
<accession>A0A1M6UJ21</accession>
<reference evidence="2" key="1">
    <citation type="submission" date="2016-11" db="EMBL/GenBank/DDBJ databases">
        <authorList>
            <person name="Varghese N."/>
            <person name="Submissions S."/>
        </authorList>
    </citation>
    <scope>NUCLEOTIDE SEQUENCE [LARGE SCALE GENOMIC DNA]</scope>
    <source>
        <strain evidence="2">DSM 10349</strain>
    </source>
</reference>
<organism evidence="1 2">
    <name type="scientific">Desulforamulus aeronauticus DSM 10349</name>
    <dbReference type="NCBI Taxonomy" id="1121421"/>
    <lineage>
        <taxon>Bacteria</taxon>
        <taxon>Bacillati</taxon>
        <taxon>Bacillota</taxon>
        <taxon>Clostridia</taxon>
        <taxon>Eubacteriales</taxon>
        <taxon>Peptococcaceae</taxon>
        <taxon>Desulforamulus</taxon>
    </lineage>
</organism>
<sequence length="47" mass="5292">MSKLIGKLKIVNGKVQLIRIGDGQEKLKMGCGYRMYAALRQVKGRIK</sequence>
<dbReference type="RefSeq" id="WP_175549023.1">
    <property type="nucleotide sequence ID" value="NZ_FRAR01000020.1"/>
</dbReference>
<keyword evidence="2" id="KW-1185">Reference proteome</keyword>
<dbReference type="AlphaFoldDB" id="A0A1M6UJ21"/>
<evidence type="ECO:0000313" key="2">
    <source>
        <dbReference type="Proteomes" id="UP000183997"/>
    </source>
</evidence>
<dbReference type="EMBL" id="FRAR01000020">
    <property type="protein sequence ID" value="SHK69169.1"/>
    <property type="molecule type" value="Genomic_DNA"/>
</dbReference>
<dbReference type="Proteomes" id="UP000183997">
    <property type="component" value="Unassembled WGS sequence"/>
</dbReference>